<organism evidence="1 2">
    <name type="scientific">Aureobasidium vineae</name>
    <dbReference type="NCBI Taxonomy" id="2773715"/>
    <lineage>
        <taxon>Eukaryota</taxon>
        <taxon>Fungi</taxon>
        <taxon>Dikarya</taxon>
        <taxon>Ascomycota</taxon>
        <taxon>Pezizomycotina</taxon>
        <taxon>Dothideomycetes</taxon>
        <taxon>Dothideomycetidae</taxon>
        <taxon>Dothideales</taxon>
        <taxon>Saccotheciaceae</taxon>
        <taxon>Aureobasidium</taxon>
    </lineage>
</organism>
<accession>A0A9N8JY77</accession>
<evidence type="ECO:0000313" key="2">
    <source>
        <dbReference type="Proteomes" id="UP000716446"/>
    </source>
</evidence>
<reference evidence="1" key="1">
    <citation type="submission" date="2020-06" db="EMBL/GenBank/DDBJ databases">
        <authorList>
            <person name="Onetto C."/>
        </authorList>
    </citation>
    <scope>NUCLEOTIDE SEQUENCE</scope>
</reference>
<feature type="non-terminal residue" evidence="1">
    <location>
        <position position="131"/>
    </location>
</feature>
<keyword evidence="2" id="KW-1185">Reference proteome</keyword>
<dbReference type="Proteomes" id="UP000716446">
    <property type="component" value="Unassembled WGS sequence"/>
</dbReference>
<protein>
    <submittedName>
        <fullName evidence="1">Uncharacterized protein</fullName>
    </submittedName>
</protein>
<evidence type="ECO:0000313" key="1">
    <source>
        <dbReference type="EMBL" id="CAD0093466.1"/>
    </source>
</evidence>
<dbReference type="EMBL" id="CAIJEN010000014">
    <property type="protein sequence ID" value="CAD0093466.1"/>
    <property type="molecule type" value="Genomic_DNA"/>
</dbReference>
<dbReference type="AlphaFoldDB" id="A0A9N8JY77"/>
<sequence length="131" mass="15034">HDYKPMGDFSVLAFNRLIRAQRKLDLYNRVRAGRRTRVLRAAVTRKRKRFLRCLASKEHNANTYISDVRLVKDKGKAAFKPNFFKLAGFREEVHKRGALKHIARESTKTRRAAVRNADANARTASALEALA</sequence>
<gene>
    <name evidence="1" type="ORF">AWRI4619_LOCUS7815</name>
</gene>
<name>A0A9N8JY77_9PEZI</name>
<comment type="caution">
    <text evidence="1">The sequence shown here is derived from an EMBL/GenBank/DDBJ whole genome shotgun (WGS) entry which is preliminary data.</text>
</comment>
<proteinExistence type="predicted"/>